<dbReference type="Proteomes" id="UP000325008">
    <property type="component" value="Unassembled WGS sequence"/>
</dbReference>
<protein>
    <submittedName>
        <fullName evidence="2">Uncharacterized protein</fullName>
    </submittedName>
</protein>
<keyword evidence="3" id="KW-1185">Reference proteome</keyword>
<comment type="caution">
    <text evidence="2">The sequence shown here is derived from an EMBL/GenBank/DDBJ whole genome shotgun (WGS) entry which is preliminary data.</text>
</comment>
<evidence type="ECO:0000313" key="2">
    <source>
        <dbReference type="EMBL" id="SPO49281.1"/>
    </source>
</evidence>
<feature type="region of interest" description="Disordered" evidence="1">
    <location>
        <begin position="62"/>
        <end position="81"/>
    </location>
</feature>
<gene>
    <name evidence="2" type="ORF">PSANT_06972</name>
</gene>
<sequence>MAISHSDFVAWTCHSRSISVVTAKKGTKSRFETEMPRGSGSLGTKKRTRINLALEAVESSRSSTTPSYSCPVSVRDHSDAPRPTLQALTRKRATPWRKSPNVGQIDPLQDLGQVACPAGIPIVISGEPAAFHALLLTFVNSRWTTGASANGDKIRTIRYNVRYSRNLGLTFGRPAPRRRTAQCERCPCALHVLWKPSRVAMPKLDQLCFSRQENAACLAKKLGSAQHSDARRASTIGDKDRSFTAYSKIVLCLVQFHVEAVQAAALRLGTDLLEKVLGTLFYSAHWSLEAVDRDDFLPVFDRLQIYRWREGWCDSPWAATMPFLASSPIRRYTPGYRSAGTASANGSGSSSTAEPTCCRLAEAAEPAPIPCCGITSVHLPI</sequence>
<dbReference type="AlphaFoldDB" id="A0A5C3FZQ6"/>
<name>A0A5C3FZQ6_PSEA2</name>
<accession>A0A5C3FZQ6</accession>
<reference evidence="2" key="1">
    <citation type="submission" date="2018-03" db="EMBL/GenBank/DDBJ databases">
        <authorList>
            <person name="Guldener U."/>
        </authorList>
    </citation>
    <scope>NUCLEOTIDE SEQUENCE [LARGE SCALE GENOMIC DNA]</scope>
    <source>
        <strain evidence="2">ATCC34888</strain>
    </source>
</reference>
<evidence type="ECO:0000256" key="1">
    <source>
        <dbReference type="SAM" id="MobiDB-lite"/>
    </source>
</evidence>
<dbReference type="EMBL" id="OOIQ01000026">
    <property type="protein sequence ID" value="SPO49281.1"/>
    <property type="molecule type" value="Genomic_DNA"/>
</dbReference>
<proteinExistence type="predicted"/>
<organism evidence="2 3">
    <name type="scientific">Pseudozyma antarctica</name>
    <name type="common">Yeast</name>
    <name type="synonym">Candida antarctica</name>
    <dbReference type="NCBI Taxonomy" id="84753"/>
    <lineage>
        <taxon>Eukaryota</taxon>
        <taxon>Fungi</taxon>
        <taxon>Dikarya</taxon>
        <taxon>Basidiomycota</taxon>
        <taxon>Ustilaginomycotina</taxon>
        <taxon>Ustilaginomycetes</taxon>
        <taxon>Ustilaginales</taxon>
        <taxon>Ustilaginaceae</taxon>
        <taxon>Moesziomyces</taxon>
    </lineage>
</organism>
<evidence type="ECO:0000313" key="3">
    <source>
        <dbReference type="Proteomes" id="UP000325008"/>
    </source>
</evidence>